<evidence type="ECO:0000256" key="1">
    <source>
        <dbReference type="SAM" id="MobiDB-lite"/>
    </source>
</evidence>
<proteinExistence type="predicted"/>
<evidence type="ECO:0000313" key="2">
    <source>
        <dbReference type="EMBL" id="MCM2387404.1"/>
    </source>
</evidence>
<accession>A0ABT0UG64</accession>
<keyword evidence="3" id="KW-1185">Reference proteome</keyword>
<feature type="region of interest" description="Disordered" evidence="1">
    <location>
        <begin position="31"/>
        <end position="52"/>
    </location>
</feature>
<dbReference type="EMBL" id="JAMQAW010000003">
    <property type="protein sequence ID" value="MCM2387404.1"/>
    <property type="molecule type" value="Genomic_DNA"/>
</dbReference>
<organism evidence="2 3">
    <name type="scientific">Streptomyces albipurpureus</name>
    <dbReference type="NCBI Taxonomy" id="2897419"/>
    <lineage>
        <taxon>Bacteria</taxon>
        <taxon>Bacillati</taxon>
        <taxon>Actinomycetota</taxon>
        <taxon>Actinomycetes</taxon>
        <taxon>Kitasatosporales</taxon>
        <taxon>Streptomycetaceae</taxon>
        <taxon>Streptomyces</taxon>
    </lineage>
</organism>
<evidence type="ECO:0000313" key="3">
    <source>
        <dbReference type="Proteomes" id="UP001431429"/>
    </source>
</evidence>
<gene>
    <name evidence="2" type="ORF">NBG84_03595</name>
</gene>
<dbReference type="Proteomes" id="UP001431429">
    <property type="component" value="Unassembled WGS sequence"/>
</dbReference>
<sequence length="52" mass="5653">MITTAARRSCFADVPPTLRSAAAACVEQRRPLPLSEATREPVPHSNPPVEVR</sequence>
<protein>
    <submittedName>
        <fullName evidence="2">Uncharacterized protein</fullName>
    </submittedName>
</protein>
<name>A0ABT0UG64_9ACTN</name>
<dbReference type="RefSeq" id="WP_250917769.1">
    <property type="nucleotide sequence ID" value="NZ_JAMQAW010000003.1"/>
</dbReference>
<comment type="caution">
    <text evidence="2">The sequence shown here is derived from an EMBL/GenBank/DDBJ whole genome shotgun (WGS) entry which is preliminary data.</text>
</comment>
<reference evidence="2" key="1">
    <citation type="submission" date="2022-06" db="EMBL/GenBank/DDBJ databases">
        <title>Genome public.</title>
        <authorList>
            <person name="Sun Q."/>
        </authorList>
    </citation>
    <scope>NUCLEOTIDE SEQUENCE</scope>
    <source>
        <strain evidence="2">CWNU-1</strain>
    </source>
</reference>